<evidence type="ECO:0000256" key="2">
    <source>
        <dbReference type="SAM" id="SignalP"/>
    </source>
</evidence>
<dbReference type="RefSeq" id="WP_093831127.1">
    <property type="nucleotide sequence ID" value="NZ_FOLQ01000012.1"/>
</dbReference>
<proteinExistence type="predicted"/>
<feature type="transmembrane region" description="Helical" evidence="1">
    <location>
        <begin position="89"/>
        <end position="109"/>
    </location>
</feature>
<protein>
    <submittedName>
        <fullName evidence="3">Uncharacterized protein</fullName>
    </submittedName>
</protein>
<feature type="transmembrane region" description="Helical" evidence="1">
    <location>
        <begin position="56"/>
        <end position="77"/>
    </location>
</feature>
<keyword evidence="2" id="KW-0732">Signal</keyword>
<evidence type="ECO:0000313" key="4">
    <source>
        <dbReference type="Proteomes" id="UP000198598"/>
    </source>
</evidence>
<keyword evidence="1" id="KW-0812">Transmembrane</keyword>
<feature type="chain" id="PRO_5011543487" evidence="2">
    <location>
        <begin position="28"/>
        <end position="110"/>
    </location>
</feature>
<dbReference type="AlphaFoldDB" id="A0A1I1ZGW4"/>
<dbReference type="STRING" id="662367.SAMN05216167_112117"/>
<name>A0A1I1ZGW4_9BACT</name>
<reference evidence="3 4" key="1">
    <citation type="submission" date="2016-10" db="EMBL/GenBank/DDBJ databases">
        <authorList>
            <person name="de Groot N.N."/>
        </authorList>
    </citation>
    <scope>NUCLEOTIDE SEQUENCE [LARGE SCALE GENOMIC DNA]</scope>
    <source>
        <strain evidence="3 4">DSM 26130</strain>
    </source>
</reference>
<keyword evidence="1" id="KW-0472">Membrane</keyword>
<evidence type="ECO:0000256" key="1">
    <source>
        <dbReference type="SAM" id="Phobius"/>
    </source>
</evidence>
<keyword evidence="1" id="KW-1133">Transmembrane helix</keyword>
<evidence type="ECO:0000313" key="3">
    <source>
        <dbReference type="EMBL" id="SFE30971.1"/>
    </source>
</evidence>
<keyword evidence="4" id="KW-1185">Reference proteome</keyword>
<gene>
    <name evidence="3" type="ORF">SAMN05216167_112117</name>
</gene>
<dbReference type="EMBL" id="FOLQ01000012">
    <property type="protein sequence ID" value="SFE30971.1"/>
    <property type="molecule type" value="Genomic_DNA"/>
</dbReference>
<dbReference type="OrthoDB" id="957890at2"/>
<sequence length="110" mass="11450">MKNVKTIYFSALSLVLGFLLSIGSVFAQGLQSGAIAKGVDKATSELQDVGKSVGDLMLPLCLIMGFVGGIQCASKFFNNDPDFKKSVINWGAAIVFAGVVGLVLTSAFGK</sequence>
<dbReference type="Pfam" id="PF13572">
    <property type="entry name" value="DUF4134"/>
    <property type="match status" value="1"/>
</dbReference>
<dbReference type="Proteomes" id="UP000198598">
    <property type="component" value="Unassembled WGS sequence"/>
</dbReference>
<organism evidence="3 4">
    <name type="scientific">Spirosoma endophyticum</name>
    <dbReference type="NCBI Taxonomy" id="662367"/>
    <lineage>
        <taxon>Bacteria</taxon>
        <taxon>Pseudomonadati</taxon>
        <taxon>Bacteroidota</taxon>
        <taxon>Cytophagia</taxon>
        <taxon>Cytophagales</taxon>
        <taxon>Cytophagaceae</taxon>
        <taxon>Spirosoma</taxon>
    </lineage>
</organism>
<dbReference type="InterPro" id="IPR025408">
    <property type="entry name" value="DUF4134"/>
</dbReference>
<feature type="signal peptide" evidence="2">
    <location>
        <begin position="1"/>
        <end position="27"/>
    </location>
</feature>
<accession>A0A1I1ZGW4</accession>